<dbReference type="InterPro" id="IPR015943">
    <property type="entry name" value="WD40/YVTN_repeat-like_dom_sf"/>
</dbReference>
<evidence type="ECO:0000313" key="4">
    <source>
        <dbReference type="Ensembl" id="ENSCCRP00010069407.1"/>
    </source>
</evidence>
<reference evidence="4" key="1">
    <citation type="submission" date="2025-08" db="UniProtKB">
        <authorList>
            <consortium name="Ensembl"/>
        </authorList>
    </citation>
    <scope>IDENTIFICATION</scope>
</reference>
<dbReference type="GO" id="GO:0097014">
    <property type="term" value="C:ciliary plasm"/>
    <property type="evidence" value="ECO:0007669"/>
    <property type="project" value="TreeGrafter"/>
</dbReference>
<sequence>SSFSGVVRHFKHVHGVFFFAQVSCINRLQHVDAQERGLQVTSVSWNCTGSVIGCGLTKAYVCMWNLNPKQPGVIIDVVTPVMCLCFHPLKPYVVALVLFMVSWGAVQWVWDTGRSQDLILAQTGMSADTHREPVYQVSWVPGARRVLLWTVDGAEAEIILSSGYALVQQQELRVEQQAKWTRASTNIGVTSVALSPWDLDTVLVGSEGGLVLKCTFSRDSGSNSLAHLHTLLQPRTLLSLQVSDSYTFGVRWSPTCPLNLLGNADESVNIRQLSAELTEQGTRQMALLEQLANEVAD</sequence>
<dbReference type="PANTHER" id="PTHR12442">
    <property type="entry name" value="DYNEIN INTERMEDIATE CHAIN"/>
    <property type="match status" value="1"/>
</dbReference>
<dbReference type="GO" id="GO:0042073">
    <property type="term" value="P:intraciliary transport"/>
    <property type="evidence" value="ECO:0007669"/>
    <property type="project" value="TreeGrafter"/>
</dbReference>
<evidence type="ECO:0000256" key="2">
    <source>
        <dbReference type="ARBA" id="ARBA00022574"/>
    </source>
</evidence>
<dbReference type="Ensembl" id="ENSCCRT00010076721.1">
    <property type="protein sequence ID" value="ENSCCRP00010069407.1"/>
    <property type="gene ID" value="ENSCCRG00010030140.1"/>
</dbReference>
<keyword evidence="2" id="KW-0853">WD repeat</keyword>
<keyword evidence="5" id="KW-1185">Reference proteome</keyword>
<evidence type="ECO:0000256" key="1">
    <source>
        <dbReference type="ARBA" id="ARBA00022490"/>
    </source>
</evidence>
<evidence type="ECO:0000256" key="3">
    <source>
        <dbReference type="ARBA" id="ARBA00022737"/>
    </source>
</evidence>
<name>A0A8C1LXR7_CYPCA</name>
<evidence type="ECO:0000313" key="5">
    <source>
        <dbReference type="Proteomes" id="UP000694427"/>
    </source>
</evidence>
<accession>A0A8C1LXR7</accession>
<keyword evidence="1" id="KW-0963">Cytoplasm</keyword>
<dbReference type="GO" id="GO:0045504">
    <property type="term" value="F:dynein heavy chain binding"/>
    <property type="evidence" value="ECO:0007669"/>
    <property type="project" value="TreeGrafter"/>
</dbReference>
<dbReference type="Gene3D" id="2.130.10.10">
    <property type="entry name" value="YVTN repeat-like/Quinoprotein amine dehydrogenase"/>
    <property type="match status" value="1"/>
</dbReference>
<keyword evidence="3" id="KW-0677">Repeat</keyword>
<dbReference type="Proteomes" id="UP000694427">
    <property type="component" value="Unplaced"/>
</dbReference>
<dbReference type="AlphaFoldDB" id="A0A8C1LXR7"/>
<proteinExistence type="predicted"/>
<dbReference type="PANTHER" id="PTHR12442:SF26">
    <property type="entry name" value="CYTOPLASMIC DYNEIN 2 INTERMEDIATE CHAIN 2"/>
    <property type="match status" value="1"/>
</dbReference>
<dbReference type="InterPro" id="IPR050687">
    <property type="entry name" value="Dynein_IC"/>
</dbReference>
<dbReference type="GO" id="GO:0045503">
    <property type="term" value="F:dynein light chain binding"/>
    <property type="evidence" value="ECO:0007669"/>
    <property type="project" value="TreeGrafter"/>
</dbReference>
<organism evidence="4 5">
    <name type="scientific">Cyprinus carpio</name>
    <name type="common">Common carp</name>
    <dbReference type="NCBI Taxonomy" id="7962"/>
    <lineage>
        <taxon>Eukaryota</taxon>
        <taxon>Metazoa</taxon>
        <taxon>Chordata</taxon>
        <taxon>Craniata</taxon>
        <taxon>Vertebrata</taxon>
        <taxon>Euteleostomi</taxon>
        <taxon>Actinopterygii</taxon>
        <taxon>Neopterygii</taxon>
        <taxon>Teleostei</taxon>
        <taxon>Ostariophysi</taxon>
        <taxon>Cypriniformes</taxon>
        <taxon>Cyprinidae</taxon>
        <taxon>Cyprininae</taxon>
        <taxon>Cyprinus</taxon>
    </lineage>
</organism>
<dbReference type="GO" id="GO:0005868">
    <property type="term" value="C:cytoplasmic dynein complex"/>
    <property type="evidence" value="ECO:0007669"/>
    <property type="project" value="TreeGrafter"/>
</dbReference>
<dbReference type="SUPFAM" id="SSF50978">
    <property type="entry name" value="WD40 repeat-like"/>
    <property type="match status" value="1"/>
</dbReference>
<dbReference type="InterPro" id="IPR036322">
    <property type="entry name" value="WD40_repeat_dom_sf"/>
</dbReference>
<protein>
    <submittedName>
        <fullName evidence="4">WD repeat domain 34</fullName>
    </submittedName>
</protein>
<reference evidence="4" key="2">
    <citation type="submission" date="2025-09" db="UniProtKB">
        <authorList>
            <consortium name="Ensembl"/>
        </authorList>
    </citation>
    <scope>IDENTIFICATION</scope>
</reference>